<dbReference type="SUPFAM" id="SSF46689">
    <property type="entry name" value="Homeodomain-like"/>
    <property type="match status" value="1"/>
</dbReference>
<dbReference type="InterPro" id="IPR036388">
    <property type="entry name" value="WH-like_DNA-bd_sf"/>
</dbReference>
<dbReference type="InterPro" id="IPR009057">
    <property type="entry name" value="Homeodomain-like_sf"/>
</dbReference>
<evidence type="ECO:0000313" key="2">
    <source>
        <dbReference type="Proteomes" id="UP000533724"/>
    </source>
</evidence>
<name>A0A7W6XW25_9HYPH</name>
<gene>
    <name evidence="1" type="ORF">GGE15_003263</name>
</gene>
<dbReference type="Proteomes" id="UP000533724">
    <property type="component" value="Unassembled WGS sequence"/>
</dbReference>
<dbReference type="Gene3D" id="1.10.10.10">
    <property type="entry name" value="Winged helix-like DNA-binding domain superfamily/Winged helix DNA-binding domain"/>
    <property type="match status" value="1"/>
</dbReference>
<protein>
    <submittedName>
        <fullName evidence="1">Transposase-like protein</fullName>
    </submittedName>
</protein>
<comment type="caution">
    <text evidence="1">The sequence shown here is derived from an EMBL/GenBank/DDBJ whole genome shotgun (WGS) entry which is preliminary data.</text>
</comment>
<sequence length="87" mass="9764">MVLYPQGEYSSRWAAASSIAAKIGCWAQTMNEWVKKAEVDDGSRSGLPNEVAEKMKALERENRVLRQANEILCKRPLISRSRSSTAH</sequence>
<proteinExistence type="predicted"/>
<reference evidence="1 2" key="1">
    <citation type="submission" date="2020-08" db="EMBL/GenBank/DDBJ databases">
        <title>Genomic Encyclopedia of Type Strains, Phase IV (KMG-V): Genome sequencing to study the core and pangenomes of soil and plant-associated prokaryotes.</title>
        <authorList>
            <person name="Whitman W."/>
        </authorList>
    </citation>
    <scope>NUCLEOTIDE SEQUENCE [LARGE SCALE GENOMIC DNA]</scope>
    <source>
        <strain evidence="1 2">SEMIA 414</strain>
    </source>
</reference>
<dbReference type="AlphaFoldDB" id="A0A7W6XW25"/>
<accession>A0A7W6XW25</accession>
<organism evidence="1 2">
    <name type="scientific">Rhizobium esperanzae</name>
    <dbReference type="NCBI Taxonomy" id="1967781"/>
    <lineage>
        <taxon>Bacteria</taxon>
        <taxon>Pseudomonadati</taxon>
        <taxon>Pseudomonadota</taxon>
        <taxon>Alphaproteobacteria</taxon>
        <taxon>Hyphomicrobiales</taxon>
        <taxon>Rhizobiaceae</taxon>
        <taxon>Rhizobium/Agrobacterium group</taxon>
        <taxon>Rhizobium</taxon>
    </lineage>
</organism>
<evidence type="ECO:0000313" key="1">
    <source>
        <dbReference type="EMBL" id="MBB4439987.1"/>
    </source>
</evidence>
<dbReference type="EMBL" id="JACIHI010000007">
    <property type="protein sequence ID" value="MBB4439987.1"/>
    <property type="molecule type" value="Genomic_DNA"/>
</dbReference>